<dbReference type="RefSeq" id="WP_125448034.1">
    <property type="nucleotide sequence ID" value="NZ_RJNH01000013.1"/>
</dbReference>
<sequence>MKLNPFKKKNKAIPVQEKGSLKLVADNQTPRYKYDKNWENRVFLDTVKASNIKSILTNVRGAPIPLSNGFGYMQILGFQGRDVFTSSPAEQVELINGYKQWLDAIDFDYMEIITRLPTDTRTQIFELKHKLEIVIQQLLSPNLDERVRVQLEMRRDGLINSIKVLEIVERERFNTEFFIAFYGITLEELNYKTRVSLNASTKFKPQMISVEKKEQLITTLFDPNRNGEF</sequence>
<protein>
    <submittedName>
        <fullName evidence="1">Uncharacterized protein</fullName>
    </submittedName>
</protein>
<dbReference type="Proteomes" id="UP000278653">
    <property type="component" value="Unassembled WGS sequence"/>
</dbReference>
<reference evidence="1 2" key="1">
    <citation type="submission" date="2018-11" db="EMBL/GenBank/DDBJ databases">
        <title>Species Designations Belie Phenotypic and Genotypic Heterogeneity in Oral Streptococci.</title>
        <authorList>
            <person name="Velsko I."/>
        </authorList>
    </citation>
    <scope>NUCLEOTIDE SEQUENCE [LARGE SCALE GENOMIC DNA]</scope>
    <source>
        <strain evidence="1 2">BCC15</strain>
    </source>
</reference>
<accession>A0A428B873</accession>
<name>A0A428B873_STRMT</name>
<gene>
    <name evidence="1" type="ORF">D8865_08920</name>
</gene>
<comment type="caution">
    <text evidence="1">The sequence shown here is derived from an EMBL/GenBank/DDBJ whole genome shotgun (WGS) entry which is preliminary data.</text>
</comment>
<organism evidence="1 2">
    <name type="scientific">Streptococcus mitis</name>
    <dbReference type="NCBI Taxonomy" id="28037"/>
    <lineage>
        <taxon>Bacteria</taxon>
        <taxon>Bacillati</taxon>
        <taxon>Bacillota</taxon>
        <taxon>Bacilli</taxon>
        <taxon>Lactobacillales</taxon>
        <taxon>Streptococcaceae</taxon>
        <taxon>Streptococcus</taxon>
        <taxon>Streptococcus mitis group</taxon>
    </lineage>
</organism>
<evidence type="ECO:0000313" key="2">
    <source>
        <dbReference type="Proteomes" id="UP000278653"/>
    </source>
</evidence>
<dbReference type="AlphaFoldDB" id="A0A428B873"/>
<proteinExistence type="predicted"/>
<evidence type="ECO:0000313" key="1">
    <source>
        <dbReference type="EMBL" id="RSI59583.1"/>
    </source>
</evidence>
<dbReference type="EMBL" id="RJNH01000013">
    <property type="protein sequence ID" value="RSI59583.1"/>
    <property type="molecule type" value="Genomic_DNA"/>
</dbReference>